<dbReference type="PROSITE" id="PS00903">
    <property type="entry name" value="CYT_DCMP_DEAMINASES_1"/>
    <property type="match status" value="2"/>
</dbReference>
<protein>
    <recommendedName>
        <fullName evidence="11">Probable deoxycytidylate deaminase</fullName>
        <ecNumber evidence="8">3.5.4.12</ecNumber>
    </recommendedName>
    <alternativeName>
        <fullName evidence="9">dCMP deaminase</fullName>
    </alternativeName>
</protein>
<accession>A0A5N5TMS9</accession>
<evidence type="ECO:0000256" key="11">
    <source>
        <dbReference type="ARBA" id="ARBA00071625"/>
    </source>
</evidence>
<feature type="domain" description="CMP/dCMP-type deaminase" evidence="13">
    <location>
        <begin position="72"/>
        <end position="210"/>
    </location>
</feature>
<reference evidence="14 15" key="1">
    <citation type="journal article" date="2019" name="PLoS Biol.">
        <title>Sex chromosomes control vertical transmission of feminizing Wolbachia symbionts in an isopod.</title>
        <authorList>
            <person name="Becking T."/>
            <person name="Chebbi M.A."/>
            <person name="Giraud I."/>
            <person name="Moumen B."/>
            <person name="Laverre T."/>
            <person name="Caubet Y."/>
            <person name="Peccoud J."/>
            <person name="Gilbert C."/>
            <person name="Cordaux R."/>
        </authorList>
    </citation>
    <scope>NUCLEOTIDE SEQUENCE [LARGE SCALE GENOMIC DNA]</scope>
    <source>
        <strain evidence="14">ANa2</strain>
        <tissue evidence="14">Whole body excluding digestive tract and cuticle</tissue>
    </source>
</reference>
<dbReference type="GO" id="GO:0009165">
    <property type="term" value="P:nucleotide biosynthetic process"/>
    <property type="evidence" value="ECO:0007669"/>
    <property type="project" value="UniProtKB-KW"/>
</dbReference>
<evidence type="ECO:0000256" key="10">
    <source>
        <dbReference type="ARBA" id="ARBA00052978"/>
    </source>
</evidence>
<dbReference type="InterPro" id="IPR035105">
    <property type="entry name" value="Deoxycytidylate_deaminase_dom"/>
</dbReference>
<dbReference type="FunFam" id="3.40.140.10:FF:000021">
    <property type="entry name" value="Deoxycytidylate deaminase"/>
    <property type="match status" value="1"/>
</dbReference>
<comment type="function">
    <text evidence="7">Supplies the nucleotide substrate for thymidylate synthetase.</text>
</comment>
<evidence type="ECO:0000313" key="15">
    <source>
        <dbReference type="Proteomes" id="UP000326759"/>
    </source>
</evidence>
<dbReference type="SUPFAM" id="SSF53927">
    <property type="entry name" value="Cytidine deaminase-like"/>
    <property type="match status" value="2"/>
</dbReference>
<evidence type="ECO:0000256" key="12">
    <source>
        <dbReference type="SAM" id="Phobius"/>
    </source>
</evidence>
<keyword evidence="3" id="KW-0479">Metal-binding</keyword>
<evidence type="ECO:0000256" key="1">
    <source>
        <dbReference type="ARBA" id="ARBA00001947"/>
    </source>
</evidence>
<comment type="similarity">
    <text evidence="2">Belongs to the cytidine and deoxycytidylate deaminase family.</text>
</comment>
<evidence type="ECO:0000259" key="13">
    <source>
        <dbReference type="PROSITE" id="PS51747"/>
    </source>
</evidence>
<evidence type="ECO:0000256" key="7">
    <source>
        <dbReference type="ARBA" id="ARBA00037036"/>
    </source>
</evidence>
<evidence type="ECO:0000256" key="6">
    <source>
        <dbReference type="ARBA" id="ARBA00022833"/>
    </source>
</evidence>
<keyword evidence="5" id="KW-0378">Hydrolase</keyword>
<sequence length="311" mass="35472">MLILQQQQYLHWDKLATVVVLDFTYLLGSVQSSIPEVKYLLNLGNILNFFFFILLQVFQPVGIMSKRVNFLPWEDYFMSVAFLSGMRSKDPSSQVGACIVNSDNIIVSIGYNGMPRGCSDDDMPWAKEAESRLETKYMYVCHAEMNAVVNKNSADVAGCRIYVVLFPCNECAKIVIQSRIKEIVYYSDKHKHKPETIASKRMFDMAGIICHAEMNAVLNKNCAKISGCKMYVLVFPCNECAKFIIQEEIKELIYYSDKNIHTQESLASKIMFNMAGIKYRKYEGKVEAVTIDFDSIDWNITTQLPPTPTKT</sequence>
<dbReference type="Pfam" id="PF00383">
    <property type="entry name" value="dCMP_cyt_deam_1"/>
    <property type="match status" value="2"/>
</dbReference>
<dbReference type="InterPro" id="IPR016193">
    <property type="entry name" value="Cytidine_deaminase-like"/>
</dbReference>
<dbReference type="Proteomes" id="UP000326759">
    <property type="component" value="Unassembled WGS sequence"/>
</dbReference>
<evidence type="ECO:0000256" key="4">
    <source>
        <dbReference type="ARBA" id="ARBA00022727"/>
    </source>
</evidence>
<evidence type="ECO:0000256" key="5">
    <source>
        <dbReference type="ARBA" id="ARBA00022801"/>
    </source>
</evidence>
<evidence type="ECO:0000256" key="9">
    <source>
        <dbReference type="ARBA" id="ARBA00041763"/>
    </source>
</evidence>
<dbReference type="Gene3D" id="3.40.140.10">
    <property type="entry name" value="Cytidine Deaminase, domain 2"/>
    <property type="match status" value="2"/>
</dbReference>
<dbReference type="InterPro" id="IPR002125">
    <property type="entry name" value="CMP_dCMP_dom"/>
</dbReference>
<dbReference type="PANTHER" id="PTHR11086">
    <property type="entry name" value="DEOXYCYTIDYLATE DEAMINASE-RELATED"/>
    <property type="match status" value="1"/>
</dbReference>
<feature type="transmembrane region" description="Helical" evidence="12">
    <location>
        <begin position="40"/>
        <end position="58"/>
    </location>
</feature>
<dbReference type="OrthoDB" id="6710946at2759"/>
<keyword evidence="4" id="KW-0545">Nucleotide biosynthesis</keyword>
<keyword evidence="12" id="KW-0812">Transmembrane</keyword>
<evidence type="ECO:0000256" key="2">
    <source>
        <dbReference type="ARBA" id="ARBA00006576"/>
    </source>
</evidence>
<comment type="cofactor">
    <cofactor evidence="1">
        <name>Zn(2+)</name>
        <dbReference type="ChEBI" id="CHEBI:29105"/>
    </cofactor>
</comment>
<keyword evidence="15" id="KW-1185">Reference proteome</keyword>
<keyword evidence="12" id="KW-0472">Membrane</keyword>
<dbReference type="CDD" id="cd01286">
    <property type="entry name" value="deoxycytidylate_deaminase"/>
    <property type="match status" value="1"/>
</dbReference>
<comment type="caution">
    <text evidence="14">The sequence shown here is derived from an EMBL/GenBank/DDBJ whole genome shotgun (WGS) entry which is preliminary data.</text>
</comment>
<dbReference type="InterPro" id="IPR015517">
    <property type="entry name" value="dCMP_deaminase-rel"/>
</dbReference>
<name>A0A5N5TMS9_9CRUS</name>
<keyword evidence="12" id="KW-1133">Transmembrane helix</keyword>
<dbReference type="GO" id="GO:0005737">
    <property type="term" value="C:cytoplasm"/>
    <property type="evidence" value="ECO:0007669"/>
    <property type="project" value="TreeGrafter"/>
</dbReference>
<dbReference type="EC" id="3.5.4.12" evidence="8"/>
<evidence type="ECO:0000256" key="3">
    <source>
        <dbReference type="ARBA" id="ARBA00022723"/>
    </source>
</evidence>
<dbReference type="InterPro" id="IPR016192">
    <property type="entry name" value="APOBEC/CMP_deaminase_Zn-bd"/>
</dbReference>
<comment type="catalytic activity">
    <reaction evidence="10">
        <text>dCMP + H2O + H(+) = dUMP + NH4(+)</text>
        <dbReference type="Rhea" id="RHEA:22924"/>
        <dbReference type="ChEBI" id="CHEBI:15377"/>
        <dbReference type="ChEBI" id="CHEBI:15378"/>
        <dbReference type="ChEBI" id="CHEBI:28938"/>
        <dbReference type="ChEBI" id="CHEBI:57566"/>
        <dbReference type="ChEBI" id="CHEBI:246422"/>
        <dbReference type="EC" id="3.5.4.12"/>
    </reaction>
</comment>
<dbReference type="GO" id="GO:0004132">
    <property type="term" value="F:dCMP deaminase activity"/>
    <property type="evidence" value="ECO:0007669"/>
    <property type="project" value="UniProtKB-EC"/>
</dbReference>
<dbReference type="PROSITE" id="PS51747">
    <property type="entry name" value="CYT_DCMP_DEAMINASES_2"/>
    <property type="match status" value="1"/>
</dbReference>
<keyword evidence="6" id="KW-0862">Zinc</keyword>
<dbReference type="AlphaFoldDB" id="A0A5N5TMS9"/>
<organism evidence="14 15">
    <name type="scientific">Armadillidium nasatum</name>
    <dbReference type="NCBI Taxonomy" id="96803"/>
    <lineage>
        <taxon>Eukaryota</taxon>
        <taxon>Metazoa</taxon>
        <taxon>Ecdysozoa</taxon>
        <taxon>Arthropoda</taxon>
        <taxon>Crustacea</taxon>
        <taxon>Multicrustacea</taxon>
        <taxon>Malacostraca</taxon>
        <taxon>Eumalacostraca</taxon>
        <taxon>Peracarida</taxon>
        <taxon>Isopoda</taxon>
        <taxon>Oniscidea</taxon>
        <taxon>Crinocheta</taxon>
        <taxon>Armadillidiidae</taxon>
        <taxon>Armadillidium</taxon>
    </lineage>
</organism>
<evidence type="ECO:0000313" key="14">
    <source>
        <dbReference type="EMBL" id="KAB7507468.1"/>
    </source>
</evidence>
<dbReference type="GO" id="GO:0008270">
    <property type="term" value="F:zinc ion binding"/>
    <property type="evidence" value="ECO:0007669"/>
    <property type="project" value="InterPro"/>
</dbReference>
<dbReference type="PANTHER" id="PTHR11086:SF18">
    <property type="entry name" value="DEOXYCYTIDYLATE DEAMINASE"/>
    <property type="match status" value="1"/>
</dbReference>
<proteinExistence type="inferred from homology"/>
<gene>
    <name evidence="14" type="primary">Dctd</name>
    <name evidence="14" type="ORF">Anas_02094</name>
</gene>
<feature type="transmembrane region" description="Helical" evidence="12">
    <location>
        <begin position="12"/>
        <end position="34"/>
    </location>
</feature>
<dbReference type="EMBL" id="SEYY01000330">
    <property type="protein sequence ID" value="KAB7507468.1"/>
    <property type="molecule type" value="Genomic_DNA"/>
</dbReference>
<evidence type="ECO:0000256" key="8">
    <source>
        <dbReference type="ARBA" id="ARBA00038938"/>
    </source>
</evidence>